<sequence>MPTRIEHFTNIVCNYVHAIGDTWAHLIKQTSLRRNKTTGEKYKNKKLAEKITTEIWDMHIAICNPMLSLSDTISLSEDGKSVNVDFNVEVEDTYGVTQTAILMLALDSFVSLVASSPFISMSSNKKDSKFLLKVPVNVNCEDLLNNKGFPVGLCGPFKRWSLNFKAGNLVGKGGVAGMSGIVLSDTDSSFDNTGTDVIERMNSVTLASQQLDDSEMGRTLNMNRRTETGCRFNVSSTKQTNQKDLMHHQSLVLKAIAEDEKDLQQTVDIEDDEIATQNTKNHRKRSRRKGECSTNPLTFVEKFVGMGKKRVPGGSSGRQQKQQSQPSLAHPPSPIFASLFLSGSKSDACYQTCHSLRGVSRIKSLLGKYASCQHNGRNCGDEDTKPLFRVTKEGWKWTLPEDRRIVLVFPDGFERTVSFSITCRKSWMFKAVCTVAFSAKHWLRISADLIAPLAFLPVPDSNKTQRVIIAAFAYVYRLRQVIGFRIPDHSKAYLPGPWNIPLSSMGVTSDRYDRIIEVVDMLMAGGAFVSSCLNNAFFYERNVRPMLRRVGRNRESWLHIDALELSTKVLEHIHRNKTTQNSLSTATGNTNTITEIIQDFSDVSSSMRKKDTQKCLSADGKKAIDTMIHKSGALKALVDFTVASEITGRQDTTMMVTVAPTAPGACARPENVVNSVSRKRKRGLTKRDTTSRRDGSLFLSSDLSDEETDYYYNSKRKSAAITALVLTHQSLDSAVNKGFMNR</sequence>
<evidence type="ECO:0008006" key="3">
    <source>
        <dbReference type="Google" id="ProtNLM"/>
    </source>
</evidence>
<gene>
    <name evidence="2" type="ORF">SCV_038</name>
</gene>
<dbReference type="EMBL" id="BDLS01000001">
    <property type="protein sequence ID" value="GAV93162.1"/>
    <property type="molecule type" value="Genomic_DNA"/>
</dbReference>
<comment type="caution">
    <text evidence="2">The sequence shown here is derived from an EMBL/GenBank/DDBJ whole genome shotgun (WGS) entry which is preliminary data.</text>
</comment>
<name>A0A1Q3DL26_9VIRU</name>
<feature type="region of interest" description="Disordered" evidence="1">
    <location>
        <begin position="268"/>
        <end position="292"/>
    </location>
</feature>
<evidence type="ECO:0000313" key="2">
    <source>
        <dbReference type="EMBL" id="GAV93162.1"/>
    </source>
</evidence>
<protein>
    <recommendedName>
        <fullName evidence="3">Wsv045-like protein</fullName>
    </recommendedName>
</protein>
<evidence type="ECO:0000256" key="1">
    <source>
        <dbReference type="SAM" id="MobiDB-lite"/>
    </source>
</evidence>
<organism evidence="2">
    <name type="scientific">Chionoecetes opilio bacilliform virus</name>
    <dbReference type="NCBI Taxonomy" id="1825681"/>
    <lineage>
        <taxon>Viruses</taxon>
        <taxon>Viruses incertae sedis</taxon>
        <taxon>Naldaviricetes</taxon>
        <taxon>Nimaviridae</taxon>
    </lineage>
</organism>
<feature type="region of interest" description="Disordered" evidence="1">
    <location>
        <begin position="308"/>
        <end position="332"/>
    </location>
</feature>
<accession>A0A1Q3DL26</accession>
<reference evidence="2" key="1">
    <citation type="submission" date="2017-01" db="EMBL/GenBank/DDBJ databases">
        <title>Draft genome sequence of uncultured bacilliform virus purified from snow crab.</title>
        <authorList>
            <person name="Takano T."/>
        </authorList>
    </citation>
    <scope>NUCLEOTIDE SEQUENCE</scope>
    <source>
        <strain evidence="2">Isolate_1</strain>
    </source>
</reference>
<proteinExistence type="predicted"/>